<feature type="compositionally biased region" description="Low complexity" evidence="1">
    <location>
        <begin position="504"/>
        <end position="522"/>
    </location>
</feature>
<sequence>MSTVAPAQGPVEARSLSSITAIASNPPAYPRNPTHEKLDPLELYIVRVPGSQDIFLSPLKPPTKSSVSAEAINASLYYVHVSTPDDDALLQEVEQEREEEAQRKREALEAAAEDDPSQREFVKMNNVRRKPVGSKTAASDQPAVSTQENATVQENAAPPLPRRPVPMPQVSAENMSFAGTPVAIAQAGFGAESETPSANPILKPSVPRRPLPPLPPREEPYGARPAAEEPVRKTNRWSNFADGLHGKGFEALRGKYDALSAGRHSFDSNRPSLPPRSSYERPGSAHSSGQSPNRQRRHRQAPMRNAGFNITLIRRDPSSGTQWNVATISSSPADFNAIDIEISTPGYNRFTGSNEPLSLASLGANLPAELIKAAGASLSQPVPKVQPAEQPAGPRKFHRQVCVSKPFDETVGSGQGSSDFGNGHGPDASSKLKSGYYVFNSPWNGTCTFSSSVNGRSLKCKHMISGPSSLPVHGEGEANPAVTVAELRFNTPFQAANLRYHAAHQQPQHPSSHSSSHPQFPQDSMSQDPMSASKRASISQFLNPNNYSRPRAHSGPNSSSPTEFQRPNFNPSAIIRKTSLRAGRFTRQNQFAHHPRRSTSTSSGGADSDEDRLDLSLARELAGGGMRGKSAKLGKLIIEDEGFKMLDLVVAACMAVWWRGYYH</sequence>
<feature type="compositionally biased region" description="Polar residues" evidence="1">
    <location>
        <begin position="523"/>
        <end position="548"/>
    </location>
</feature>
<feature type="compositionally biased region" description="Basic and acidic residues" evidence="1">
    <location>
        <begin position="216"/>
        <end position="232"/>
    </location>
</feature>
<evidence type="ECO:0000256" key="1">
    <source>
        <dbReference type="SAM" id="MobiDB-lite"/>
    </source>
</evidence>
<feature type="region of interest" description="Disordered" evidence="1">
    <location>
        <begin position="262"/>
        <end position="309"/>
    </location>
</feature>
<name>A0A9W9EJE8_9EURO</name>
<dbReference type="Proteomes" id="UP001149074">
    <property type="component" value="Unassembled WGS sequence"/>
</dbReference>
<gene>
    <name evidence="2" type="ORF">N7532_011878</name>
</gene>
<dbReference type="GeneID" id="81363348"/>
<dbReference type="RefSeq" id="XP_056469357.1">
    <property type="nucleotide sequence ID" value="XM_056624369.1"/>
</dbReference>
<dbReference type="OrthoDB" id="10003116at2759"/>
<protein>
    <submittedName>
        <fullName evidence="2">Uncharacterized protein</fullName>
    </submittedName>
</protein>
<reference evidence="2" key="2">
    <citation type="journal article" date="2023" name="IMA Fungus">
        <title>Comparative genomic study of the Penicillium genus elucidates a diverse pangenome and 15 lateral gene transfer events.</title>
        <authorList>
            <person name="Petersen C."/>
            <person name="Sorensen T."/>
            <person name="Nielsen M.R."/>
            <person name="Sondergaard T.E."/>
            <person name="Sorensen J.L."/>
            <person name="Fitzpatrick D.A."/>
            <person name="Frisvad J.C."/>
            <person name="Nielsen K.L."/>
        </authorList>
    </citation>
    <scope>NUCLEOTIDE SEQUENCE</scope>
    <source>
        <strain evidence="2">IBT 30761</strain>
    </source>
</reference>
<dbReference type="AlphaFoldDB" id="A0A9W9EJE8"/>
<feature type="region of interest" description="Disordered" evidence="1">
    <location>
        <begin position="587"/>
        <end position="611"/>
    </location>
</feature>
<proteinExistence type="predicted"/>
<dbReference type="EMBL" id="JAPQKI010000011">
    <property type="protein sequence ID" value="KAJ5082835.1"/>
    <property type="molecule type" value="Genomic_DNA"/>
</dbReference>
<feature type="region of interest" description="Disordered" evidence="1">
    <location>
        <begin position="94"/>
        <end position="163"/>
    </location>
</feature>
<feature type="region of interest" description="Disordered" evidence="1">
    <location>
        <begin position="501"/>
        <end position="569"/>
    </location>
</feature>
<evidence type="ECO:0000313" key="3">
    <source>
        <dbReference type="Proteomes" id="UP001149074"/>
    </source>
</evidence>
<organism evidence="2 3">
    <name type="scientific">Penicillium argentinense</name>
    <dbReference type="NCBI Taxonomy" id="1131581"/>
    <lineage>
        <taxon>Eukaryota</taxon>
        <taxon>Fungi</taxon>
        <taxon>Dikarya</taxon>
        <taxon>Ascomycota</taxon>
        <taxon>Pezizomycotina</taxon>
        <taxon>Eurotiomycetes</taxon>
        <taxon>Eurotiomycetidae</taxon>
        <taxon>Eurotiales</taxon>
        <taxon>Aspergillaceae</taxon>
        <taxon>Penicillium</taxon>
    </lineage>
</organism>
<comment type="caution">
    <text evidence="2">The sequence shown here is derived from an EMBL/GenBank/DDBJ whole genome shotgun (WGS) entry which is preliminary data.</text>
</comment>
<feature type="region of interest" description="Disordered" evidence="1">
    <location>
        <begin position="191"/>
        <end position="234"/>
    </location>
</feature>
<accession>A0A9W9EJE8</accession>
<keyword evidence="3" id="KW-1185">Reference proteome</keyword>
<feature type="compositionally biased region" description="Polar residues" evidence="1">
    <location>
        <begin position="555"/>
        <end position="569"/>
    </location>
</feature>
<reference evidence="2" key="1">
    <citation type="submission" date="2022-11" db="EMBL/GenBank/DDBJ databases">
        <authorList>
            <person name="Petersen C."/>
        </authorList>
    </citation>
    <scope>NUCLEOTIDE SEQUENCE</scope>
    <source>
        <strain evidence="2">IBT 30761</strain>
    </source>
</reference>
<evidence type="ECO:0000313" key="2">
    <source>
        <dbReference type="EMBL" id="KAJ5082835.1"/>
    </source>
</evidence>
<feature type="compositionally biased region" description="Polar residues" evidence="1">
    <location>
        <begin position="136"/>
        <end position="154"/>
    </location>
</feature>